<name>A0A1Q9AQA6_9HYPH</name>
<dbReference type="AlphaFoldDB" id="A0A1Q9AQA6"/>
<dbReference type="InterPro" id="IPR014757">
    <property type="entry name" value="Tscrpt_reg_IclR_C"/>
</dbReference>
<keyword evidence="1" id="KW-0805">Transcription regulation</keyword>
<dbReference type="InterPro" id="IPR036388">
    <property type="entry name" value="WH-like_DNA-bd_sf"/>
</dbReference>
<dbReference type="SUPFAM" id="SSF46785">
    <property type="entry name" value="Winged helix' DNA-binding domain"/>
    <property type="match status" value="1"/>
</dbReference>
<dbReference type="InterPro" id="IPR050707">
    <property type="entry name" value="HTH_MetabolicPath_Reg"/>
</dbReference>
<protein>
    <submittedName>
        <fullName evidence="6">IclR family transcriptional regulator</fullName>
    </submittedName>
</protein>
<evidence type="ECO:0000259" key="5">
    <source>
        <dbReference type="PROSITE" id="PS51078"/>
    </source>
</evidence>
<reference evidence="6 7" key="1">
    <citation type="submission" date="2016-09" db="EMBL/GenBank/DDBJ databases">
        <title>Rhizobium sp. nov., a novel species isolated from the rice rhizosphere.</title>
        <authorList>
            <person name="Zhao J."/>
            <person name="Zhang X."/>
        </authorList>
    </citation>
    <scope>NUCLEOTIDE SEQUENCE [LARGE SCALE GENOMIC DNA]</scope>
    <source>
        <strain evidence="6 7">MH17</strain>
    </source>
</reference>
<dbReference type="InterPro" id="IPR036390">
    <property type="entry name" value="WH_DNA-bd_sf"/>
</dbReference>
<dbReference type="EMBL" id="MKIO01000014">
    <property type="protein sequence ID" value="OLP57598.1"/>
    <property type="molecule type" value="Genomic_DNA"/>
</dbReference>
<dbReference type="Gene3D" id="3.30.450.40">
    <property type="match status" value="1"/>
</dbReference>
<evidence type="ECO:0000256" key="1">
    <source>
        <dbReference type="ARBA" id="ARBA00023015"/>
    </source>
</evidence>
<keyword evidence="2" id="KW-0238">DNA-binding</keyword>
<dbReference type="OrthoDB" id="6057486at2"/>
<organism evidence="6 7">
    <name type="scientific">Xaviernesmea rhizosphaerae</name>
    <dbReference type="NCBI Taxonomy" id="1672749"/>
    <lineage>
        <taxon>Bacteria</taxon>
        <taxon>Pseudomonadati</taxon>
        <taxon>Pseudomonadota</taxon>
        <taxon>Alphaproteobacteria</taxon>
        <taxon>Hyphomicrobiales</taxon>
        <taxon>Rhizobiaceae</taxon>
        <taxon>Rhizobium/Agrobacterium group</taxon>
        <taxon>Xaviernesmea</taxon>
    </lineage>
</organism>
<comment type="caution">
    <text evidence="6">The sequence shown here is derived from an EMBL/GenBank/DDBJ whole genome shotgun (WGS) entry which is preliminary data.</text>
</comment>
<dbReference type="Gene3D" id="1.10.10.10">
    <property type="entry name" value="Winged helix-like DNA-binding domain superfamily/Winged helix DNA-binding domain"/>
    <property type="match status" value="1"/>
</dbReference>
<sequence length="260" mass="27527">MDEGETGGAAQSVPALRRAVAILDHLAECGEPISAARLTKALGLPKSTAHGLLLVLVELDLVARSPEGLLRPGPRSLRWSNAFLAQSDLVEAFRRQVAADEHLSDHSVTLSVLDGADVVYLACRNGAAPLGITFRIGMRLSAPFTATGKAMFAAMTEADVRRAFPSRWPDPLTPRSVASLDAFLKELEATRQRGHSVDDGQVRLGMACVGAAVRDAQGLPVAGVALSFLEAEASAAVLDRFGNRLRAIAEALSRSLGWRG</sequence>
<dbReference type="PROSITE" id="PS51077">
    <property type="entry name" value="HTH_ICLR"/>
    <property type="match status" value="1"/>
</dbReference>
<accession>A0A1Q9AQA6</accession>
<feature type="domain" description="HTH iclR-type" evidence="4">
    <location>
        <begin position="13"/>
        <end position="74"/>
    </location>
</feature>
<dbReference type="GO" id="GO:0003700">
    <property type="term" value="F:DNA-binding transcription factor activity"/>
    <property type="evidence" value="ECO:0007669"/>
    <property type="project" value="TreeGrafter"/>
</dbReference>
<evidence type="ECO:0000259" key="4">
    <source>
        <dbReference type="PROSITE" id="PS51077"/>
    </source>
</evidence>
<dbReference type="STRING" id="1672749.BJF92_07130"/>
<gene>
    <name evidence="6" type="ORF">BJF92_07130</name>
</gene>
<keyword evidence="3" id="KW-0804">Transcription</keyword>
<dbReference type="InterPro" id="IPR029016">
    <property type="entry name" value="GAF-like_dom_sf"/>
</dbReference>
<dbReference type="SUPFAM" id="SSF55781">
    <property type="entry name" value="GAF domain-like"/>
    <property type="match status" value="1"/>
</dbReference>
<feature type="domain" description="IclR-ED" evidence="5">
    <location>
        <begin position="75"/>
        <end position="258"/>
    </location>
</feature>
<evidence type="ECO:0000256" key="2">
    <source>
        <dbReference type="ARBA" id="ARBA00023125"/>
    </source>
</evidence>
<evidence type="ECO:0000256" key="3">
    <source>
        <dbReference type="ARBA" id="ARBA00023163"/>
    </source>
</evidence>
<dbReference type="Pfam" id="PF09339">
    <property type="entry name" value="HTH_IclR"/>
    <property type="match status" value="1"/>
</dbReference>
<dbReference type="RefSeq" id="WP_075632841.1">
    <property type="nucleotide sequence ID" value="NZ_MKIO01000014.1"/>
</dbReference>
<dbReference type="PANTHER" id="PTHR30136">
    <property type="entry name" value="HELIX-TURN-HELIX TRANSCRIPTIONAL REGULATOR, ICLR FAMILY"/>
    <property type="match status" value="1"/>
</dbReference>
<dbReference type="Pfam" id="PF01614">
    <property type="entry name" value="IclR_C"/>
    <property type="match status" value="1"/>
</dbReference>
<evidence type="ECO:0000313" key="6">
    <source>
        <dbReference type="EMBL" id="OLP57598.1"/>
    </source>
</evidence>
<dbReference type="PROSITE" id="PS51078">
    <property type="entry name" value="ICLR_ED"/>
    <property type="match status" value="1"/>
</dbReference>
<dbReference type="GO" id="GO:0003677">
    <property type="term" value="F:DNA binding"/>
    <property type="evidence" value="ECO:0007669"/>
    <property type="project" value="UniProtKB-KW"/>
</dbReference>
<dbReference type="PANTHER" id="PTHR30136:SF24">
    <property type="entry name" value="HTH-TYPE TRANSCRIPTIONAL REPRESSOR ALLR"/>
    <property type="match status" value="1"/>
</dbReference>
<dbReference type="GO" id="GO:0045892">
    <property type="term" value="P:negative regulation of DNA-templated transcription"/>
    <property type="evidence" value="ECO:0007669"/>
    <property type="project" value="TreeGrafter"/>
</dbReference>
<proteinExistence type="predicted"/>
<dbReference type="Proteomes" id="UP000186143">
    <property type="component" value="Unassembled WGS sequence"/>
</dbReference>
<dbReference type="InterPro" id="IPR005471">
    <property type="entry name" value="Tscrpt_reg_IclR_N"/>
</dbReference>
<dbReference type="SMART" id="SM00346">
    <property type="entry name" value="HTH_ICLR"/>
    <property type="match status" value="1"/>
</dbReference>
<evidence type="ECO:0000313" key="7">
    <source>
        <dbReference type="Proteomes" id="UP000186143"/>
    </source>
</evidence>